<accession>A0AAW2ZKE1</accession>
<dbReference type="Gene3D" id="2.10.50.10">
    <property type="entry name" value="Tumor Necrosis Factor Receptor, subunit A, domain 2"/>
    <property type="match status" value="2"/>
</dbReference>
<keyword evidence="5" id="KW-1185">Reference proteome</keyword>
<dbReference type="EMBL" id="JAOPGA020001663">
    <property type="protein sequence ID" value="KAL0490323.1"/>
    <property type="molecule type" value="Genomic_DNA"/>
</dbReference>
<dbReference type="Proteomes" id="UP001431209">
    <property type="component" value="Unassembled WGS sequence"/>
</dbReference>
<reference evidence="4 5" key="1">
    <citation type="submission" date="2024-03" db="EMBL/GenBank/DDBJ databases">
        <title>The Acrasis kona genome and developmental transcriptomes reveal deep origins of eukaryotic multicellular pathways.</title>
        <authorList>
            <person name="Sheikh S."/>
            <person name="Fu C.-J."/>
            <person name="Brown M.W."/>
            <person name="Baldauf S.L."/>
        </authorList>
    </citation>
    <scope>NUCLEOTIDE SEQUENCE [LARGE SCALE GENOMIC DNA]</scope>
    <source>
        <strain evidence="4 5">ATCC MYA-3509</strain>
    </source>
</reference>
<keyword evidence="1" id="KW-0812">Transmembrane</keyword>
<evidence type="ECO:0000313" key="4">
    <source>
        <dbReference type="EMBL" id="KAL0490323.1"/>
    </source>
</evidence>
<feature type="domain" description="Tyrosine-protein kinase ephrin type A/B receptor-like" evidence="3">
    <location>
        <begin position="431"/>
        <end position="463"/>
    </location>
</feature>
<sequence>MYIAVLTLTLIIGTCIGHNIQREIWYDTIIGRGYAEKEGVHCNINSNGFLLLTHRGVSLVKFTDFVNPLGEIIKENYVKSGDPEVIFEIDPYVCDKGYLLISYEDSWVNTLHQIELSTLQVTSTLNVTHYSTPTSMYVDTNNKQVQVQFVNETNIQVLSISSDTMLLNNITNIPTMKALDNRIKITQINGQTHLHYIDTYKTGKKEVRARFATLNIQTGETRYANEFQNTNVDNSMCSVDKEEILCSSGGFMHRGYTFDYQITSLFNYGSSSKMNYGKQSTNTNATIYYVSLSDYLISYNDETREETERRLQIHCYNSIYAINNYVVCYSATRVVIHNEIDCDKGYKVQTEGTSLFAPLSCVSCPVGYYFDGHDIYNCKPCELGQFSNTTATVKCKQCPMGTFSNETASVGCRSCPKGTKGTTIGATHPVYCHECEEGEYQDNEGSSSCSKCPAGTFSSSRGSIQCDDCPAHRFQPNEGQNKCDHCYANFKKTRQASCPMSDNVFAIVVSVPTIVGVFLFIVLITAILKCVSIMRNKKVYQQVG</sequence>
<evidence type="ECO:0000256" key="1">
    <source>
        <dbReference type="SAM" id="Phobius"/>
    </source>
</evidence>
<keyword evidence="1" id="KW-1133">Transmembrane helix</keyword>
<feature type="signal peptide" evidence="2">
    <location>
        <begin position="1"/>
        <end position="17"/>
    </location>
</feature>
<keyword evidence="1" id="KW-0472">Membrane</keyword>
<dbReference type="SUPFAM" id="SSF57184">
    <property type="entry name" value="Growth factor receptor domain"/>
    <property type="match status" value="1"/>
</dbReference>
<comment type="caution">
    <text evidence="4">The sequence shown here is derived from an EMBL/GenBank/DDBJ whole genome shotgun (WGS) entry which is preliminary data.</text>
</comment>
<dbReference type="AlphaFoldDB" id="A0AAW2ZKE1"/>
<proteinExistence type="predicted"/>
<organism evidence="4 5">
    <name type="scientific">Acrasis kona</name>
    <dbReference type="NCBI Taxonomy" id="1008807"/>
    <lineage>
        <taxon>Eukaryota</taxon>
        <taxon>Discoba</taxon>
        <taxon>Heterolobosea</taxon>
        <taxon>Tetramitia</taxon>
        <taxon>Eutetramitia</taxon>
        <taxon>Acrasidae</taxon>
        <taxon>Acrasis</taxon>
    </lineage>
</organism>
<dbReference type="SMART" id="SM01411">
    <property type="entry name" value="Ephrin_rec_like"/>
    <property type="match status" value="2"/>
</dbReference>
<evidence type="ECO:0000259" key="3">
    <source>
        <dbReference type="Pfam" id="PF07699"/>
    </source>
</evidence>
<feature type="chain" id="PRO_5043777873" description="Tyrosine-protein kinase ephrin type A/B receptor-like domain-containing protein" evidence="2">
    <location>
        <begin position="18"/>
        <end position="544"/>
    </location>
</feature>
<protein>
    <recommendedName>
        <fullName evidence="3">Tyrosine-protein kinase ephrin type A/B receptor-like domain-containing protein</fullName>
    </recommendedName>
</protein>
<dbReference type="Pfam" id="PF07699">
    <property type="entry name" value="Ephrin_rec_like"/>
    <property type="match status" value="2"/>
</dbReference>
<dbReference type="PANTHER" id="PTHR46967:SF2">
    <property type="entry name" value="SUSHI, VON WILLEBRAND FACTOR TYPE A, EGF AND PENTRAXIN DOMAIN-CONTAINING PROTEIN 1-LIKE"/>
    <property type="match status" value="1"/>
</dbReference>
<dbReference type="InterPro" id="IPR011641">
    <property type="entry name" value="Tyr-kin_ephrin_A/B_rcpt-like"/>
</dbReference>
<evidence type="ECO:0000256" key="2">
    <source>
        <dbReference type="SAM" id="SignalP"/>
    </source>
</evidence>
<name>A0AAW2ZKE1_9EUKA</name>
<gene>
    <name evidence="4" type="ORF">AKO1_006494</name>
</gene>
<dbReference type="PANTHER" id="PTHR46967">
    <property type="entry name" value="INSULIN-LIKE GROWTH FACTOR BINDING PROTEIN,N-TERMINAL"/>
    <property type="match status" value="1"/>
</dbReference>
<dbReference type="InterPro" id="IPR009030">
    <property type="entry name" value="Growth_fac_rcpt_cys_sf"/>
</dbReference>
<feature type="domain" description="Tyrosine-protein kinase ephrin type A/B receptor-like" evidence="3">
    <location>
        <begin position="384"/>
        <end position="427"/>
    </location>
</feature>
<evidence type="ECO:0000313" key="5">
    <source>
        <dbReference type="Proteomes" id="UP001431209"/>
    </source>
</evidence>
<feature type="transmembrane region" description="Helical" evidence="1">
    <location>
        <begin position="504"/>
        <end position="528"/>
    </location>
</feature>
<keyword evidence="2" id="KW-0732">Signal</keyword>